<dbReference type="InterPro" id="IPR005546">
    <property type="entry name" value="Autotransporte_beta"/>
</dbReference>
<dbReference type="InterPro" id="IPR011050">
    <property type="entry name" value="Pectin_lyase_fold/virulence"/>
</dbReference>
<name>A0A8I0MIP0_CITAM</name>
<dbReference type="InterPro" id="IPR036709">
    <property type="entry name" value="Autotransporte_beta_dom_sf"/>
</dbReference>
<keyword evidence="2" id="KW-0843">Virulence</keyword>
<dbReference type="Proteomes" id="UP000656723">
    <property type="component" value="Unassembled WGS sequence"/>
</dbReference>
<feature type="compositionally biased region" description="Polar residues" evidence="3">
    <location>
        <begin position="1170"/>
        <end position="1179"/>
    </location>
</feature>
<dbReference type="RefSeq" id="WP_192478004.1">
    <property type="nucleotide sequence ID" value="NZ_VKME01000007.1"/>
</dbReference>
<reference evidence="5" key="1">
    <citation type="submission" date="2019-07" db="EMBL/GenBank/DDBJ databases">
        <title>KPC-2 carbapenem resistent Enterobacterales isolates from Germany.</title>
        <authorList>
            <person name="Yao Y."/>
            <person name="Falgenhauer L."/>
            <person name="Imirzalioglu C."/>
            <person name="Chakraborty T."/>
        </authorList>
    </citation>
    <scope>NUCLEOTIDE SEQUENCE</scope>
    <source>
        <strain evidence="5">CA13304</strain>
    </source>
</reference>
<dbReference type="Pfam" id="PF12951">
    <property type="entry name" value="PATR"/>
    <property type="match status" value="2"/>
</dbReference>
<evidence type="ECO:0000259" key="4">
    <source>
        <dbReference type="PROSITE" id="PS51208"/>
    </source>
</evidence>
<organism evidence="5 6">
    <name type="scientific">Citrobacter amalonaticus</name>
    <dbReference type="NCBI Taxonomy" id="35703"/>
    <lineage>
        <taxon>Bacteria</taxon>
        <taxon>Pseudomonadati</taxon>
        <taxon>Pseudomonadota</taxon>
        <taxon>Gammaproteobacteria</taxon>
        <taxon>Enterobacterales</taxon>
        <taxon>Enterobacteriaceae</taxon>
        <taxon>Citrobacter</taxon>
    </lineage>
</organism>
<dbReference type="EMBL" id="VKME01000007">
    <property type="protein sequence ID" value="MBE0127630.1"/>
    <property type="molecule type" value="Genomic_DNA"/>
</dbReference>
<dbReference type="Pfam" id="PF18883">
    <property type="entry name" value="AC_1"/>
    <property type="match status" value="1"/>
</dbReference>
<dbReference type="PANTHER" id="PTHR35037">
    <property type="entry name" value="C-TERMINAL REGION OF AIDA-LIKE PROTEIN"/>
    <property type="match status" value="1"/>
</dbReference>
<accession>A0A8I0MIP0</accession>
<dbReference type="PROSITE" id="PS51208">
    <property type="entry name" value="AUTOTRANSPORTER"/>
    <property type="match status" value="1"/>
</dbReference>
<dbReference type="InterPro" id="IPR051551">
    <property type="entry name" value="Autotransporter_adhesion"/>
</dbReference>
<dbReference type="InterPro" id="IPR006315">
    <property type="entry name" value="OM_autotransptr_brl_dom"/>
</dbReference>
<dbReference type="Pfam" id="PF13018">
    <property type="entry name" value="ESPR"/>
    <property type="match status" value="1"/>
</dbReference>
<sequence>MNRSYNIIWSHAKNMFVVASELSHGNSRIKSQVRASGLGMALMLAATASMAAELGPQSGASIALQDGDVVTSTEGGIGIDSTETGGSGVQIDGHATVNVSGDSGSIGMKLDNNETNNLGSGTVINVVDTGTTTNSGTFGIDIDKNNPLTAIDADNLQINVSAQKSAYGIYAYNTQGLINLGKNSVITVKSATSNAYGIYLNNNDGNFSADNATVNVTVDKGQAYGIYLDESEANLGDNTHIALNSNSSATGLTLKPGSALNANNLKIDITGSGYSFSGIQVVGDSTADIGAGSSINLSGNISYSYGISASTGSSFTATDLAITSTTTYSGNSYFHGVDISGGYVDLGTGSTISETGYTSGFGIIQSSYPDAIFKADDLTIDVTGANVYGIQQESGTMDLGSGSSVSADGSSTTIWILGGSFTADELTVKTAQSTGITAQSGDDSLVVSIGAGSIVDGREVGASGKTNGICIGYDGLGGSETGVFNFNGTADNRNTIYAVNGYGASAQFSGQTLNISNTDIIMSGDKRTYGLWAIGDYSFTDAGIINGENLTIDMTALEENGYGVVVQQGGIVNLSGDTTILTDNGVAIWNPKVTNSSTPNLVYQGGTITGTGKMDIVGDIVNSGWGYIDLTMDAGSYFEGATSINQDLGPDNSSLVISMAAQSEWQMTGPSSLSTLDNGGKIIFSEDSDNGVLSTLDADKMTLEKSSELDINLSTIPDSALITGNDITLAGNLQISAPDTSDITSDTQLQSFTLIDASSAIKGNFDTLSMGQYSVDYLALGGWIDPDDNTKYDVGVGLSWYAGNTLSSTPAHGTFTLDAGQSFEVTQTLADVDAQSATGWDGRTLSKKGDGTLILSGNNTYSGGTHIDSGTLVATDTDALGSGDIDNSGWLLLDAEGQFALTQNLITHAGGVTQIAEGSSLQVDRLIQDEESTLDISLDLSASAPVITAQEASLDGTLNISGITGEPDYSGEVTIIDAEQAISGSFDQLTVAGMPADQVDFITVEGRISRTDNTQYELTYGLNWYADSYNALTPAHGNFTINDANESFTLATPLTDVAPDSATGWDGKSLYKMGDGALILSASETYSGDTLVEEGTLWLAEDASVGVTDSDQNVNIAQGATFGGSDRSMVNGNISNQGTLRFDDTVTVNGDVSNDGELLSGTGDAPVTSHGYTSNNSPDSTLIINGNYTSNGGSLTLNTQLGDDSSASDKLIVNGNTAGDTTLYINNAGGDGAQTDKGIEVVEVSGTSDGTFTQGNQVQAGLYEYRLYEDSGDWYLRSAAEDNGGGDDDNGGGDDDGGDDNGGDTPVTPQYRPDIGAYLGNQWMARHLQMQTLYDRESSQYHSADGSVWARFKAGKAESTAADGNIDNDHHYSQFQLGGDIATWSNGLQSLNVGVMGSYINADTDSTGNRGADGSQFTASGNVQGYNLGLYASWFADAKTHSGVYIDSWYQYGIFNNSVDDGSIGREDYDSTASAVSLETGYRYDIALDSGNTVSLIPQAQVVWQNYDADSVTDQSGTHIDGQHSDSWNSRTGLRVEGKLHSGANLIQPFAEINWLHSTDDNVVSFDDAQVKQDLPANRGELKLGVQANIVSQWSVRLQAAGQTGDNGYSDLNGSLNIRYNW</sequence>
<dbReference type="SUPFAM" id="SSF51126">
    <property type="entry name" value="Pectin lyase-like"/>
    <property type="match status" value="3"/>
</dbReference>
<evidence type="ECO:0000256" key="1">
    <source>
        <dbReference type="ARBA" id="ARBA00022729"/>
    </source>
</evidence>
<dbReference type="Gene3D" id="2.160.20.20">
    <property type="match status" value="2"/>
</dbReference>
<dbReference type="CDD" id="cd01344">
    <property type="entry name" value="PL2_Passenger_AT"/>
    <property type="match status" value="1"/>
</dbReference>
<dbReference type="SUPFAM" id="SSF103515">
    <property type="entry name" value="Autotransporter"/>
    <property type="match status" value="1"/>
</dbReference>
<dbReference type="NCBIfam" id="TIGR01414">
    <property type="entry name" value="autotrans_barl"/>
    <property type="match status" value="2"/>
</dbReference>
<proteinExistence type="predicted"/>
<dbReference type="Pfam" id="PF03797">
    <property type="entry name" value="Autotransporter"/>
    <property type="match status" value="1"/>
</dbReference>
<evidence type="ECO:0000256" key="2">
    <source>
        <dbReference type="ARBA" id="ARBA00023026"/>
    </source>
</evidence>
<gene>
    <name evidence="5" type="ORF">FOT72_06240</name>
</gene>
<evidence type="ECO:0000313" key="5">
    <source>
        <dbReference type="EMBL" id="MBE0127630.1"/>
    </source>
</evidence>
<dbReference type="NCBIfam" id="TIGR02601">
    <property type="entry name" value="autotrns_rpt"/>
    <property type="match status" value="2"/>
</dbReference>
<protein>
    <submittedName>
        <fullName evidence="5">Autotransporter outer membrane beta-barrel domain-containing protein</fullName>
    </submittedName>
</protein>
<dbReference type="GO" id="GO:0019867">
    <property type="term" value="C:outer membrane"/>
    <property type="evidence" value="ECO:0007669"/>
    <property type="project" value="InterPro"/>
</dbReference>
<evidence type="ECO:0000313" key="6">
    <source>
        <dbReference type="Proteomes" id="UP000656723"/>
    </source>
</evidence>
<dbReference type="PANTHER" id="PTHR35037:SF3">
    <property type="entry name" value="C-TERMINAL REGION OF AIDA-LIKE PROTEIN"/>
    <property type="match status" value="1"/>
</dbReference>
<evidence type="ECO:0000256" key="3">
    <source>
        <dbReference type="SAM" id="MobiDB-lite"/>
    </source>
</evidence>
<dbReference type="SMART" id="SM00869">
    <property type="entry name" value="Autotransporter"/>
    <property type="match status" value="1"/>
</dbReference>
<feature type="domain" description="Autotransporter" evidence="4">
    <location>
        <begin position="1341"/>
        <end position="1622"/>
    </location>
</feature>
<keyword evidence="1" id="KW-0732">Signal</keyword>
<dbReference type="InterPro" id="IPR024973">
    <property type="entry name" value="ESPR"/>
</dbReference>
<feature type="compositionally biased region" description="Acidic residues" evidence="3">
    <location>
        <begin position="1284"/>
        <end position="1302"/>
    </location>
</feature>
<dbReference type="InterPro" id="IPR012332">
    <property type="entry name" value="Autotransporter_pectin_lyase_C"/>
</dbReference>
<comment type="caution">
    <text evidence="5">The sequence shown here is derived from an EMBL/GenBank/DDBJ whole genome shotgun (WGS) entry which is preliminary data.</text>
</comment>
<feature type="region of interest" description="Disordered" evidence="3">
    <location>
        <begin position="1278"/>
        <end position="1313"/>
    </location>
</feature>
<dbReference type="InterPro" id="IPR043990">
    <property type="entry name" value="AC_1"/>
</dbReference>
<feature type="region of interest" description="Disordered" evidence="3">
    <location>
        <begin position="1154"/>
        <end position="1179"/>
    </location>
</feature>
<dbReference type="InterPro" id="IPR013425">
    <property type="entry name" value="Autotrns_rpt"/>
</dbReference>
<dbReference type="Gene3D" id="2.40.128.130">
    <property type="entry name" value="Autotransporter beta-domain"/>
    <property type="match status" value="1"/>
</dbReference>